<dbReference type="PANTHER" id="PTHR35863:SF1">
    <property type="entry name" value="COBALT-PRECORRIN-5B C(1)-METHYLTRANSFERASE"/>
    <property type="match status" value="1"/>
</dbReference>
<keyword evidence="2 5" id="KW-0489">Methyltransferase</keyword>
<proteinExistence type="inferred from homology"/>
<evidence type="ECO:0000256" key="5">
    <source>
        <dbReference type="HAMAP-Rule" id="MF_00787"/>
    </source>
</evidence>
<keyword evidence="7" id="KW-1185">Reference proteome</keyword>
<accession>A0ABV1CX10</accession>
<keyword evidence="4 5" id="KW-0949">S-adenosyl-L-methionine</keyword>
<dbReference type="EC" id="2.1.1.195" evidence="5"/>
<evidence type="ECO:0000256" key="1">
    <source>
        <dbReference type="ARBA" id="ARBA00022573"/>
    </source>
</evidence>
<evidence type="ECO:0000256" key="2">
    <source>
        <dbReference type="ARBA" id="ARBA00022603"/>
    </source>
</evidence>
<keyword evidence="3 5" id="KW-0808">Transferase</keyword>
<dbReference type="PIRSF" id="PIRSF026782">
    <property type="entry name" value="CbiD"/>
    <property type="match status" value="1"/>
</dbReference>
<dbReference type="NCBIfam" id="TIGR00312">
    <property type="entry name" value="cbiD"/>
    <property type="match status" value="1"/>
</dbReference>
<reference evidence="6 7" key="1">
    <citation type="submission" date="2024-03" db="EMBL/GenBank/DDBJ databases">
        <title>Human intestinal bacterial collection.</title>
        <authorList>
            <person name="Pauvert C."/>
            <person name="Hitch T.C.A."/>
            <person name="Clavel T."/>
        </authorList>
    </citation>
    <scope>NUCLEOTIDE SEQUENCE [LARGE SCALE GENOMIC DNA]</scope>
    <source>
        <strain evidence="6 7">CLA-AA-H81</strain>
    </source>
</reference>
<dbReference type="InterPro" id="IPR002748">
    <property type="entry name" value="CbiD"/>
</dbReference>
<evidence type="ECO:0000313" key="7">
    <source>
        <dbReference type="Proteomes" id="UP001433088"/>
    </source>
</evidence>
<evidence type="ECO:0000256" key="4">
    <source>
        <dbReference type="ARBA" id="ARBA00022691"/>
    </source>
</evidence>
<dbReference type="PANTHER" id="PTHR35863">
    <property type="entry name" value="COBALT-PRECORRIN-5B C(1)-METHYLTRANSFERASE"/>
    <property type="match status" value="1"/>
</dbReference>
<dbReference type="GO" id="GO:0032259">
    <property type="term" value="P:methylation"/>
    <property type="evidence" value="ECO:0007669"/>
    <property type="project" value="UniProtKB-KW"/>
</dbReference>
<protein>
    <recommendedName>
        <fullName evidence="5">Cobalt-precorrin-5B C(1)-methyltransferase</fullName>
        <ecNumber evidence="5">2.1.1.195</ecNumber>
    </recommendedName>
    <alternativeName>
        <fullName evidence="5">Cobalt-precorrin-6A synthase</fullName>
    </alternativeName>
</protein>
<comment type="similarity">
    <text evidence="5">Belongs to the CbiD family.</text>
</comment>
<dbReference type="Pfam" id="PF01888">
    <property type="entry name" value="CbiD"/>
    <property type="match status" value="1"/>
</dbReference>
<dbReference type="HAMAP" id="MF_00787">
    <property type="entry name" value="CbiD"/>
    <property type="match status" value="1"/>
</dbReference>
<comment type="catalytic activity">
    <reaction evidence="5">
        <text>Co-precorrin-5B + S-adenosyl-L-methionine = Co-precorrin-6A + S-adenosyl-L-homocysteine</text>
        <dbReference type="Rhea" id="RHEA:26285"/>
        <dbReference type="ChEBI" id="CHEBI:57856"/>
        <dbReference type="ChEBI" id="CHEBI:59789"/>
        <dbReference type="ChEBI" id="CHEBI:60063"/>
        <dbReference type="ChEBI" id="CHEBI:60064"/>
        <dbReference type="EC" id="2.1.1.195"/>
    </reaction>
</comment>
<keyword evidence="1 5" id="KW-0169">Cobalamin biosynthesis</keyword>
<dbReference type="EMBL" id="JBBMEU010000028">
    <property type="protein sequence ID" value="MEQ2422295.1"/>
    <property type="molecule type" value="Genomic_DNA"/>
</dbReference>
<evidence type="ECO:0000313" key="6">
    <source>
        <dbReference type="EMBL" id="MEQ2422295.1"/>
    </source>
</evidence>
<dbReference type="Proteomes" id="UP001433088">
    <property type="component" value="Unassembled WGS sequence"/>
</dbReference>
<dbReference type="Gene3D" id="3.30.2110.10">
    <property type="entry name" value="CbiD-like"/>
    <property type="match status" value="1"/>
</dbReference>
<organism evidence="6 7">
    <name type="scientific">Megasphaera intestinihominis</name>
    <dbReference type="NCBI Taxonomy" id="3133159"/>
    <lineage>
        <taxon>Bacteria</taxon>
        <taxon>Bacillati</taxon>
        <taxon>Bacillota</taxon>
        <taxon>Negativicutes</taxon>
        <taxon>Veillonellales</taxon>
        <taxon>Veillonellaceae</taxon>
        <taxon>Megasphaera</taxon>
    </lineage>
</organism>
<dbReference type="SUPFAM" id="SSF111342">
    <property type="entry name" value="CbiD-like"/>
    <property type="match status" value="1"/>
</dbReference>
<evidence type="ECO:0000256" key="3">
    <source>
        <dbReference type="ARBA" id="ARBA00022679"/>
    </source>
</evidence>
<name>A0ABV1CX10_9FIRM</name>
<dbReference type="InterPro" id="IPR036074">
    <property type="entry name" value="CbiD_sf"/>
</dbReference>
<sequence>MSLFTVKEGKKMRCGYTTGSCAAAAAKAAAIMVLTGRRVEAISLQTPQGTVLQLIPEDVSFGPQSATCAIRKDSGDDPDITDGMLVYGTVEKTPSGLSIVGGIGVGRVTQPGLACAVGDWAINPVPRRMITEALQAACRQCGYTGGLRLNLSIPEGQRLAQKTFNPRLGIVGGLSVLGTSGIVDPMSEQALVDTIHTEMDSRRAAGQTHLLAFFGNYGVDFSRDHLGVDVSQRVTISNYVGETLDYAAYKGFSDVLVIGHIGKLVKVAQGIMNTHSHYADGRTTLLALEAVFAGASRQLARQIYDSLTTDEAVRLLKEQNLLEPVMAAVCEKIEAYMDQRTHGEIPTAAVVFSNAYGVLGLTSRAKEFLALHTKGELR</sequence>
<comment type="caution">
    <text evidence="6">The sequence shown here is derived from an EMBL/GenBank/DDBJ whole genome shotgun (WGS) entry which is preliminary data.</text>
</comment>
<dbReference type="GO" id="GO:0008168">
    <property type="term" value="F:methyltransferase activity"/>
    <property type="evidence" value="ECO:0007669"/>
    <property type="project" value="UniProtKB-KW"/>
</dbReference>
<comment type="function">
    <text evidence="5">Catalyzes the methylation of C-1 in cobalt-precorrin-5B to form cobalt-precorrin-6A.</text>
</comment>
<comment type="pathway">
    <text evidence="5">Cofactor biosynthesis; adenosylcobalamin biosynthesis; cob(II)yrinate a,c-diamide from sirohydrochlorin (anaerobic route): step 6/10.</text>
</comment>
<dbReference type="RefSeq" id="WP_292105692.1">
    <property type="nucleotide sequence ID" value="NZ_JBBMEU010000028.1"/>
</dbReference>
<gene>
    <name evidence="5 6" type="primary">cbiD</name>
    <name evidence="6" type="ORF">WMO23_06055</name>
</gene>